<dbReference type="Proteomes" id="UP000034488">
    <property type="component" value="Unassembled WGS sequence"/>
</dbReference>
<organism evidence="2 3">
    <name type="scientific">candidate division WS6 bacterium GW2011_GWB1_33_6</name>
    <dbReference type="NCBI Taxonomy" id="1619088"/>
    <lineage>
        <taxon>Bacteria</taxon>
        <taxon>Candidatus Dojkabacteria</taxon>
    </lineage>
</organism>
<comment type="caution">
    <text evidence="2">The sequence shown here is derived from an EMBL/GenBank/DDBJ whole genome shotgun (WGS) entry which is preliminary data.</text>
</comment>
<accession>A0A0G0ASN9</accession>
<dbReference type="PANTHER" id="PTHR30135:SF3">
    <property type="entry name" value="GLUCONEOGENESIS FACTOR-RELATED"/>
    <property type="match status" value="1"/>
</dbReference>
<evidence type="ECO:0008006" key="4">
    <source>
        <dbReference type="Google" id="ProtNLM"/>
    </source>
</evidence>
<dbReference type="NCBIfam" id="TIGR01826">
    <property type="entry name" value="CofD_related"/>
    <property type="match status" value="1"/>
</dbReference>
<dbReference type="PANTHER" id="PTHR30135">
    <property type="entry name" value="UNCHARACTERIZED PROTEIN YVCK-RELATED"/>
    <property type="match status" value="1"/>
</dbReference>
<proteinExistence type="predicted"/>
<sequence>MKITVLGGGTGTSVVLEGLKKHKDLDLNVIVGMMDDGGSNAVVRDEFGLLPLSDLRKSIIALSDENEGNTLRNLFTYRFSQGDGLKGHTMGNLLMIAMTEISGSEIEAIEMFKYLFNVNGNIIPVTLDKVKLVAKYSDGREIVGEHLIDEPTKDAMIEDFHFDKEAKAYDGAIEAIMTSKYIIVGPGDLYTTTLANIIVSGISEALQKTKAELIFIPNLMSKIGQTRGKTHSEVLDIVEGYIGRKFNHVLVNSGRIPNSAYKRYLKDGEHIFVDDLEENGGRNIVRTDLVANSVLKKEKGDTLVRSLVRHDSQKVGKELYGIFHNGWKSVLYTLLSFYR</sequence>
<dbReference type="EMBL" id="LBPI01000018">
    <property type="protein sequence ID" value="KKP54426.1"/>
    <property type="molecule type" value="Genomic_DNA"/>
</dbReference>
<dbReference type="CDD" id="cd07187">
    <property type="entry name" value="YvcK_like"/>
    <property type="match status" value="1"/>
</dbReference>
<evidence type="ECO:0000256" key="1">
    <source>
        <dbReference type="ARBA" id="ARBA00022490"/>
    </source>
</evidence>
<evidence type="ECO:0000313" key="3">
    <source>
        <dbReference type="Proteomes" id="UP000034488"/>
    </source>
</evidence>
<dbReference type="InterPro" id="IPR010119">
    <property type="entry name" value="Gluconeogen_factor"/>
</dbReference>
<dbReference type="InterPro" id="IPR002882">
    <property type="entry name" value="CofD"/>
</dbReference>
<protein>
    <recommendedName>
        <fullName evidence="4">Gluconeogenesis factor</fullName>
    </recommendedName>
</protein>
<dbReference type="GO" id="GO:0043743">
    <property type="term" value="F:LPPG:FO 2-phospho-L-lactate transferase activity"/>
    <property type="evidence" value="ECO:0007669"/>
    <property type="project" value="InterPro"/>
</dbReference>
<gene>
    <name evidence="2" type="ORF">UR47_C0018G0010</name>
</gene>
<evidence type="ECO:0000313" key="2">
    <source>
        <dbReference type="EMBL" id="KKP54426.1"/>
    </source>
</evidence>
<reference evidence="2 3" key="1">
    <citation type="journal article" date="2015" name="Nature">
        <title>rRNA introns, odd ribosomes, and small enigmatic genomes across a large radiation of phyla.</title>
        <authorList>
            <person name="Brown C.T."/>
            <person name="Hug L.A."/>
            <person name="Thomas B.C."/>
            <person name="Sharon I."/>
            <person name="Castelle C.J."/>
            <person name="Singh A."/>
            <person name="Wilkins M.J."/>
            <person name="Williams K.H."/>
            <person name="Banfield J.F."/>
        </authorList>
    </citation>
    <scope>NUCLEOTIDE SEQUENCE [LARGE SCALE GENOMIC DNA]</scope>
</reference>
<dbReference type="InterPro" id="IPR038136">
    <property type="entry name" value="CofD-like_dom_sf"/>
</dbReference>
<dbReference type="Gene3D" id="3.40.50.10680">
    <property type="entry name" value="CofD-like domains"/>
    <property type="match status" value="1"/>
</dbReference>
<dbReference type="SUPFAM" id="SSF142338">
    <property type="entry name" value="CofD-like"/>
    <property type="match status" value="1"/>
</dbReference>
<name>A0A0G0ASN9_9BACT</name>
<keyword evidence="1" id="KW-0963">Cytoplasm</keyword>
<dbReference type="Pfam" id="PF01933">
    <property type="entry name" value="CofD"/>
    <property type="match status" value="1"/>
</dbReference>
<dbReference type="AlphaFoldDB" id="A0A0G0ASN9"/>